<evidence type="ECO:0000313" key="6">
    <source>
        <dbReference type="Proteomes" id="UP001550628"/>
    </source>
</evidence>
<keyword evidence="3" id="KW-0963">Cytoplasm</keyword>
<name>A0ABV2WUB9_9NOCA</name>
<gene>
    <name evidence="5" type="ORF">ABZ510_21760</name>
</gene>
<sequence length="287" mass="32087">MNDPQWRLDGEMFSQAVRAFGRDRLPYPIRVLPLGPTDPPPTLDEYEQFRSAAAQRLAAIADKRLFHALETLLEPQVRIEVHGIYDRGFERVVRMHAGVAGQSATLAVQASGPTKEYGGDVLLHTVPAQQLAARLVAYLPRCAAGGYRTVHGARADIGKIEYSRHPTRISRTEEINRIIRRPRSGIGEIGVFAGPAIDSRPTGNPHGFHWMDYLPEDGRYLLINHTKEEFTLTPGPPEEITRRLQQAVATVRPTAASSPGVRREPVRDAADAADDYYRQRKERGWTI</sequence>
<accession>A0ABV2WUB9</accession>
<keyword evidence="6" id="KW-1185">Reference proteome</keyword>
<reference evidence="5 6" key="1">
    <citation type="submission" date="2024-06" db="EMBL/GenBank/DDBJ databases">
        <title>The Natural Products Discovery Center: Release of the First 8490 Sequenced Strains for Exploring Actinobacteria Biosynthetic Diversity.</title>
        <authorList>
            <person name="Kalkreuter E."/>
            <person name="Kautsar S.A."/>
            <person name="Yang D."/>
            <person name="Bader C.D."/>
            <person name="Teijaro C.N."/>
            <person name="Fluegel L."/>
            <person name="Davis C.M."/>
            <person name="Simpson J.R."/>
            <person name="Lauterbach L."/>
            <person name="Steele A.D."/>
            <person name="Gui C."/>
            <person name="Meng S."/>
            <person name="Li G."/>
            <person name="Viehrig K."/>
            <person name="Ye F."/>
            <person name="Su P."/>
            <person name="Kiefer A.F."/>
            <person name="Nichols A."/>
            <person name="Cepeda A.J."/>
            <person name="Yan W."/>
            <person name="Fan B."/>
            <person name="Jiang Y."/>
            <person name="Adhikari A."/>
            <person name="Zheng C.-J."/>
            <person name="Schuster L."/>
            <person name="Cowan T.M."/>
            <person name="Smanski M.J."/>
            <person name="Chevrette M.G."/>
            <person name="De Carvalho L.P.S."/>
            <person name="Shen B."/>
        </authorList>
    </citation>
    <scope>NUCLEOTIDE SEQUENCE [LARGE SCALE GENOMIC DNA]</scope>
    <source>
        <strain evidence="5 6">NPDC019708</strain>
    </source>
</reference>
<evidence type="ECO:0000256" key="1">
    <source>
        <dbReference type="ARBA" id="ARBA00004496"/>
    </source>
</evidence>
<comment type="subcellular location">
    <subcellularLocation>
        <location evidence="1">Cytoplasm</location>
    </subcellularLocation>
</comment>
<evidence type="ECO:0000256" key="4">
    <source>
        <dbReference type="ARBA" id="ARBA00023186"/>
    </source>
</evidence>
<proteinExistence type="inferred from homology"/>
<dbReference type="RefSeq" id="WP_356958232.1">
    <property type="nucleotide sequence ID" value="NZ_JBEYBD010000012.1"/>
</dbReference>
<protein>
    <submittedName>
        <fullName evidence="5">ESX secretion-associated protein EspG</fullName>
    </submittedName>
</protein>
<comment type="similarity">
    <text evidence="2">Belongs to the EspG family.</text>
</comment>
<dbReference type="InterPro" id="IPR025734">
    <property type="entry name" value="EspG"/>
</dbReference>
<evidence type="ECO:0000256" key="2">
    <source>
        <dbReference type="ARBA" id="ARBA00006411"/>
    </source>
</evidence>
<dbReference type="Pfam" id="PF14011">
    <property type="entry name" value="ESX-1_EspG"/>
    <property type="match status" value="1"/>
</dbReference>
<keyword evidence="4" id="KW-0143">Chaperone</keyword>
<evidence type="ECO:0000313" key="5">
    <source>
        <dbReference type="EMBL" id="MEU1954479.1"/>
    </source>
</evidence>
<organism evidence="5 6">
    <name type="scientific">Nocardia rhamnosiphila</name>
    <dbReference type="NCBI Taxonomy" id="426716"/>
    <lineage>
        <taxon>Bacteria</taxon>
        <taxon>Bacillati</taxon>
        <taxon>Actinomycetota</taxon>
        <taxon>Actinomycetes</taxon>
        <taxon>Mycobacteriales</taxon>
        <taxon>Nocardiaceae</taxon>
        <taxon>Nocardia</taxon>
    </lineage>
</organism>
<comment type="caution">
    <text evidence="5">The sequence shown here is derived from an EMBL/GenBank/DDBJ whole genome shotgun (WGS) entry which is preliminary data.</text>
</comment>
<dbReference type="EMBL" id="JBEYBF010000015">
    <property type="protein sequence ID" value="MEU1954479.1"/>
    <property type="molecule type" value="Genomic_DNA"/>
</dbReference>
<evidence type="ECO:0000256" key="3">
    <source>
        <dbReference type="ARBA" id="ARBA00022490"/>
    </source>
</evidence>
<dbReference type="Proteomes" id="UP001550628">
    <property type="component" value="Unassembled WGS sequence"/>
</dbReference>